<dbReference type="EMBL" id="JBJJXI010000020">
    <property type="protein sequence ID" value="KAL3405702.1"/>
    <property type="molecule type" value="Genomic_DNA"/>
</dbReference>
<name>A0ABD2XLJ6_9HYME</name>
<dbReference type="SUPFAM" id="SSF52799">
    <property type="entry name" value="(Phosphotyrosine protein) phosphatases II"/>
    <property type="match status" value="1"/>
</dbReference>
<dbReference type="SUPFAM" id="SSF52821">
    <property type="entry name" value="Rhodanese/Cell cycle control phosphatase"/>
    <property type="match status" value="1"/>
</dbReference>
<comment type="caution">
    <text evidence="9">The sequence shown here is derived from an EMBL/GenBank/DDBJ whole genome shotgun (WGS) entry which is preliminary data.</text>
</comment>
<dbReference type="PROSITE" id="PS50054">
    <property type="entry name" value="TYR_PHOSPHATASE_DUAL"/>
    <property type="match status" value="1"/>
</dbReference>
<dbReference type="InterPro" id="IPR001763">
    <property type="entry name" value="Rhodanese-like_dom"/>
</dbReference>
<evidence type="ECO:0000313" key="9">
    <source>
        <dbReference type="EMBL" id="KAL3405702.1"/>
    </source>
</evidence>
<comment type="similarity">
    <text evidence="1">Belongs to the protein-tyrosine phosphatase family. Non-receptor class dual specificity subfamily.</text>
</comment>
<dbReference type="Gene3D" id="3.90.190.10">
    <property type="entry name" value="Protein tyrosine phosphatase superfamily"/>
    <property type="match status" value="1"/>
</dbReference>
<evidence type="ECO:0000256" key="3">
    <source>
        <dbReference type="ARBA" id="ARBA00022912"/>
    </source>
</evidence>
<dbReference type="PANTHER" id="PTHR10159:SF519">
    <property type="entry name" value="DUAL SPECIFICITY PROTEIN PHOSPHATASE MPK3"/>
    <property type="match status" value="1"/>
</dbReference>
<dbReference type="PROSITE" id="PS50056">
    <property type="entry name" value="TYR_PHOSPHATASE_2"/>
    <property type="match status" value="1"/>
</dbReference>
<dbReference type="GO" id="GO:0004722">
    <property type="term" value="F:protein serine/threonine phosphatase activity"/>
    <property type="evidence" value="ECO:0007669"/>
    <property type="project" value="UniProtKB-EC"/>
</dbReference>
<evidence type="ECO:0000256" key="1">
    <source>
        <dbReference type="ARBA" id="ARBA00008601"/>
    </source>
</evidence>
<dbReference type="CDD" id="cd01446">
    <property type="entry name" value="DSP_MapKP"/>
    <property type="match status" value="1"/>
</dbReference>
<feature type="domain" description="Rhodanese" evidence="8">
    <location>
        <begin position="106"/>
        <end position="234"/>
    </location>
</feature>
<feature type="domain" description="Tyrosine-protein phosphatase" evidence="6">
    <location>
        <begin position="302"/>
        <end position="445"/>
    </location>
</feature>
<dbReference type="InterPro" id="IPR000387">
    <property type="entry name" value="Tyr_Pase_dom"/>
</dbReference>
<feature type="region of interest" description="Disordered" evidence="5">
    <location>
        <begin position="277"/>
        <end position="298"/>
    </location>
</feature>
<proteinExistence type="inferred from homology"/>
<feature type="compositionally biased region" description="Gly residues" evidence="5">
    <location>
        <begin position="252"/>
        <end position="262"/>
    </location>
</feature>
<evidence type="ECO:0000256" key="4">
    <source>
        <dbReference type="ARBA" id="ARBA00048336"/>
    </source>
</evidence>
<dbReference type="InterPro" id="IPR000340">
    <property type="entry name" value="Dual-sp_phosphatase_cat-dom"/>
</dbReference>
<accession>A0ABD2XLJ6</accession>
<keyword evidence="3" id="KW-0904">Protein phosphatase</keyword>
<evidence type="ECO:0000256" key="5">
    <source>
        <dbReference type="SAM" id="MobiDB-lite"/>
    </source>
</evidence>
<dbReference type="Pfam" id="PF00782">
    <property type="entry name" value="DSPc"/>
    <property type="match status" value="1"/>
</dbReference>
<feature type="compositionally biased region" description="Acidic residues" evidence="5">
    <location>
        <begin position="285"/>
        <end position="298"/>
    </location>
</feature>
<dbReference type="InterPro" id="IPR029021">
    <property type="entry name" value="Prot-tyrosine_phosphatase-like"/>
</dbReference>
<gene>
    <name evidence="9" type="ORF">TKK_002059</name>
</gene>
<evidence type="ECO:0000313" key="10">
    <source>
        <dbReference type="Proteomes" id="UP001627154"/>
    </source>
</evidence>
<dbReference type="PRINTS" id="PR01764">
    <property type="entry name" value="MAPKPHPHTASE"/>
</dbReference>
<evidence type="ECO:0000259" key="7">
    <source>
        <dbReference type="PROSITE" id="PS50056"/>
    </source>
</evidence>
<evidence type="ECO:0000259" key="8">
    <source>
        <dbReference type="PROSITE" id="PS50206"/>
    </source>
</evidence>
<sequence>MIMQTDLLVNSHHRHHSQDYSSISAAVNVNINNNNRHHHHHHHHHLYYNNNNNTIVSSSSSSSSSSIDIGGISSSSMELVSGDWLRDELARINHGATSSPPSSSSNNHELLVIDCRGQGQAFAESRVRGSVALAIPTIMLRRLAAGKVDLLATIKCQELRSRVERMLKRDDDSAAEETTSSSRFVLVGDATEPAGHQAETMAVLAKRLECCGAQVALLEGGFGAFKDRYPEWCEGSAHHDPTQTTNNATTPGGNGAARGGNDGAELMGLRSLRISAPPTRAYSDSDSDSTCDSIGPDDDKDFPVEIVPHLYLGNAANSEDSEALTRHGIQYVLNVTPDLPNVFEDAGSIKYMKIPISDHWSANLASFFPQAIQFIEEARSADKGVLVHCLAGISRSVTVTMAYLMHKCNLSLNDAFNLVRSRKSNIAPNFHFMEQLHSFEGELRDRRQHQLMDGCGSSSTTDACVSSSSSQHVEGGVTQQHHLHEHYQHIQHQNHLNQINHQHSHSHSHSHHHHHHKKHHQAKSCQSCPIGQQCICPTSTGSSFLSPLDMGLSPDSGIEFDRWASSTPAD</sequence>
<dbReference type="Gene3D" id="3.40.250.10">
    <property type="entry name" value="Rhodanese-like domain"/>
    <property type="match status" value="1"/>
</dbReference>
<evidence type="ECO:0000259" key="6">
    <source>
        <dbReference type="PROSITE" id="PS50054"/>
    </source>
</evidence>
<dbReference type="PROSITE" id="PS50206">
    <property type="entry name" value="RHODANESE_3"/>
    <property type="match status" value="1"/>
</dbReference>
<protein>
    <recommendedName>
        <fullName evidence="11">Protein-serine/threonine phosphatase</fullName>
    </recommendedName>
</protein>
<comment type="catalytic activity">
    <reaction evidence="4">
        <text>O-phospho-L-threonyl-[protein] + H2O = L-threonyl-[protein] + phosphate</text>
        <dbReference type="Rhea" id="RHEA:47004"/>
        <dbReference type="Rhea" id="RHEA-COMP:11060"/>
        <dbReference type="Rhea" id="RHEA-COMP:11605"/>
        <dbReference type="ChEBI" id="CHEBI:15377"/>
        <dbReference type="ChEBI" id="CHEBI:30013"/>
        <dbReference type="ChEBI" id="CHEBI:43474"/>
        <dbReference type="ChEBI" id="CHEBI:61977"/>
        <dbReference type="EC" id="3.1.3.16"/>
    </reaction>
</comment>
<reference evidence="9 10" key="1">
    <citation type="journal article" date="2024" name="bioRxiv">
        <title>A reference genome for Trichogramma kaykai: A tiny desert-dwelling parasitoid wasp with competing sex-ratio distorters.</title>
        <authorList>
            <person name="Culotta J."/>
            <person name="Lindsey A.R."/>
        </authorList>
    </citation>
    <scope>NUCLEOTIDE SEQUENCE [LARGE SCALE GENOMIC DNA]</scope>
    <source>
        <strain evidence="9 10">KSX58</strain>
    </source>
</reference>
<feature type="compositionally biased region" description="Basic residues" evidence="5">
    <location>
        <begin position="502"/>
        <end position="522"/>
    </location>
</feature>
<evidence type="ECO:0008006" key="11">
    <source>
        <dbReference type="Google" id="ProtNLM"/>
    </source>
</evidence>
<keyword evidence="10" id="KW-1185">Reference proteome</keyword>
<feature type="region of interest" description="Disordered" evidence="5">
    <location>
        <begin position="236"/>
        <end position="262"/>
    </location>
</feature>
<dbReference type="InterPro" id="IPR020422">
    <property type="entry name" value="TYR_PHOSPHATASE_DUAL_dom"/>
</dbReference>
<keyword evidence="2" id="KW-0378">Hydrolase</keyword>
<organism evidence="9 10">
    <name type="scientific">Trichogramma kaykai</name>
    <dbReference type="NCBI Taxonomy" id="54128"/>
    <lineage>
        <taxon>Eukaryota</taxon>
        <taxon>Metazoa</taxon>
        <taxon>Ecdysozoa</taxon>
        <taxon>Arthropoda</taxon>
        <taxon>Hexapoda</taxon>
        <taxon>Insecta</taxon>
        <taxon>Pterygota</taxon>
        <taxon>Neoptera</taxon>
        <taxon>Endopterygota</taxon>
        <taxon>Hymenoptera</taxon>
        <taxon>Apocrita</taxon>
        <taxon>Proctotrupomorpha</taxon>
        <taxon>Chalcidoidea</taxon>
        <taxon>Trichogrammatidae</taxon>
        <taxon>Trichogramma</taxon>
    </lineage>
</organism>
<evidence type="ECO:0000256" key="2">
    <source>
        <dbReference type="ARBA" id="ARBA00022801"/>
    </source>
</evidence>
<dbReference type="AlphaFoldDB" id="A0ABD2XLJ6"/>
<feature type="domain" description="Tyrosine specific protein phosphatases" evidence="7">
    <location>
        <begin position="366"/>
        <end position="426"/>
    </location>
</feature>
<feature type="region of interest" description="Disordered" evidence="5">
    <location>
        <begin position="500"/>
        <end position="523"/>
    </location>
</feature>
<dbReference type="PANTHER" id="PTHR10159">
    <property type="entry name" value="DUAL SPECIFICITY PROTEIN PHOSPHATASE"/>
    <property type="match status" value="1"/>
</dbReference>
<dbReference type="InterPro" id="IPR036873">
    <property type="entry name" value="Rhodanese-like_dom_sf"/>
</dbReference>
<dbReference type="FunFam" id="3.90.190.10:FF:000004">
    <property type="entry name" value="Protein phosphatase Slingshot homolog 2"/>
    <property type="match status" value="1"/>
</dbReference>
<dbReference type="SMART" id="SM00195">
    <property type="entry name" value="DSPc"/>
    <property type="match status" value="1"/>
</dbReference>
<dbReference type="InterPro" id="IPR008343">
    <property type="entry name" value="MKP"/>
</dbReference>
<dbReference type="CDD" id="cd14566">
    <property type="entry name" value="DSP_MKP_classII"/>
    <property type="match status" value="1"/>
</dbReference>
<dbReference type="Proteomes" id="UP001627154">
    <property type="component" value="Unassembled WGS sequence"/>
</dbReference>